<sequence>GYYNQPLKKCPPDPLTATTTELPSLKGLPSSPFGSVFSNPSCNLIMKPGDQQSRSFPELQERNSLERSIDGYQPQGLTETFNINLTEEDPGSPNPGVWLNNFGQDKKMGVTYHLTKQDGPPHNPRFTYTGVSENRQWRASSRRRRGISIRRTIQGSMNTLPRLIQAKDRIASTFNPCIPTINTSRLLQGNA</sequence>
<protein>
    <submittedName>
        <fullName evidence="2">Uncharacterized protein</fullName>
    </submittedName>
</protein>
<evidence type="ECO:0000313" key="2">
    <source>
        <dbReference type="EMBL" id="KAJ4946239.1"/>
    </source>
</evidence>
<keyword evidence="3" id="KW-1185">Reference proteome</keyword>
<dbReference type="AlphaFoldDB" id="A0AAD6BJM0"/>
<dbReference type="SUPFAM" id="SSF54768">
    <property type="entry name" value="dsRNA-binding domain-like"/>
    <property type="match status" value="1"/>
</dbReference>
<name>A0AAD6BJM0_9TELE</name>
<accession>A0AAD6BJM0</accession>
<evidence type="ECO:0000313" key="3">
    <source>
        <dbReference type="Proteomes" id="UP001219934"/>
    </source>
</evidence>
<dbReference type="Proteomes" id="UP001219934">
    <property type="component" value="Unassembled WGS sequence"/>
</dbReference>
<feature type="non-terminal residue" evidence="2">
    <location>
        <position position="191"/>
    </location>
</feature>
<feature type="non-terminal residue" evidence="2">
    <location>
        <position position="1"/>
    </location>
</feature>
<reference evidence="2" key="1">
    <citation type="submission" date="2022-11" db="EMBL/GenBank/DDBJ databases">
        <title>Chromosome-level genome of Pogonophryne albipinna.</title>
        <authorList>
            <person name="Jo E."/>
        </authorList>
    </citation>
    <scope>NUCLEOTIDE SEQUENCE</scope>
    <source>
        <strain evidence="2">SGF0006</strain>
        <tissue evidence="2">Muscle</tissue>
    </source>
</reference>
<feature type="region of interest" description="Disordered" evidence="1">
    <location>
        <begin position="1"/>
        <end position="29"/>
    </location>
</feature>
<organism evidence="2 3">
    <name type="scientific">Pogonophryne albipinna</name>
    <dbReference type="NCBI Taxonomy" id="1090488"/>
    <lineage>
        <taxon>Eukaryota</taxon>
        <taxon>Metazoa</taxon>
        <taxon>Chordata</taxon>
        <taxon>Craniata</taxon>
        <taxon>Vertebrata</taxon>
        <taxon>Euteleostomi</taxon>
        <taxon>Actinopterygii</taxon>
        <taxon>Neopterygii</taxon>
        <taxon>Teleostei</taxon>
        <taxon>Neoteleostei</taxon>
        <taxon>Acanthomorphata</taxon>
        <taxon>Eupercaria</taxon>
        <taxon>Perciformes</taxon>
        <taxon>Notothenioidei</taxon>
        <taxon>Pogonophryne</taxon>
    </lineage>
</organism>
<evidence type="ECO:0000256" key="1">
    <source>
        <dbReference type="SAM" id="MobiDB-lite"/>
    </source>
</evidence>
<dbReference type="EMBL" id="JAPTMU010000003">
    <property type="protein sequence ID" value="KAJ4946239.1"/>
    <property type="molecule type" value="Genomic_DNA"/>
</dbReference>
<gene>
    <name evidence="2" type="ORF">JOQ06_023907</name>
</gene>
<comment type="caution">
    <text evidence="2">The sequence shown here is derived from an EMBL/GenBank/DDBJ whole genome shotgun (WGS) entry which is preliminary data.</text>
</comment>
<dbReference type="Gene3D" id="3.30.160.20">
    <property type="match status" value="1"/>
</dbReference>
<proteinExistence type="predicted"/>